<keyword evidence="2" id="KW-1185">Reference proteome</keyword>
<accession>A0A495VLW0</accession>
<protein>
    <submittedName>
        <fullName evidence="1">Uncharacterized protein</fullName>
    </submittedName>
</protein>
<proteinExistence type="predicted"/>
<name>A0A495VLW0_9BACT</name>
<dbReference type="EMBL" id="RBXN01000012">
    <property type="protein sequence ID" value="RKT49305.1"/>
    <property type="molecule type" value="Genomic_DNA"/>
</dbReference>
<evidence type="ECO:0000313" key="2">
    <source>
        <dbReference type="Proteomes" id="UP000269493"/>
    </source>
</evidence>
<gene>
    <name evidence="1" type="ORF">BC742_2659</name>
</gene>
<sequence>MIELKNINPNESGLSVRGKLNNMFASLITGDEGVNKVWAKIQQILNSQNSLEELSEAQYEELKDQVLKSFDYTDTTANDLTNYINAINGGVAGFAESTEYNPNIPEDKSATILAVGAGTYTYFKDSTGVAITIEGDDTLTIFYKAANSTYWQYKSILGKINISEIDGGNAFD</sequence>
<dbReference type="Proteomes" id="UP000269493">
    <property type="component" value="Unassembled WGS sequence"/>
</dbReference>
<dbReference type="RefSeq" id="WP_022601149.1">
    <property type="nucleotide sequence ID" value="NZ_KI440794.1"/>
</dbReference>
<evidence type="ECO:0000313" key="1">
    <source>
        <dbReference type="EMBL" id="RKT49305.1"/>
    </source>
</evidence>
<comment type="caution">
    <text evidence="1">The sequence shown here is derived from an EMBL/GenBank/DDBJ whole genome shotgun (WGS) entry which is preliminary data.</text>
</comment>
<dbReference type="GeneID" id="92927773"/>
<reference evidence="1 2" key="1">
    <citation type="submission" date="2018-10" db="EMBL/GenBank/DDBJ databases">
        <title>Genomic Encyclopedia of Archaeal and Bacterial Type Strains, Phase II (KMG-II): from individual species to whole genera.</title>
        <authorList>
            <person name="Goeker M."/>
        </authorList>
    </citation>
    <scope>NUCLEOTIDE SEQUENCE [LARGE SCALE GENOMIC DNA]</scope>
    <source>
        <strain evidence="1 2">NSB1</strain>
    </source>
</reference>
<dbReference type="AlphaFoldDB" id="A0A495VLW0"/>
<organism evidence="1 2">
    <name type="scientific">Coprobacter fastidiosus NSB1 = JCM 33896</name>
    <dbReference type="NCBI Taxonomy" id="1349822"/>
    <lineage>
        <taxon>Bacteria</taxon>
        <taxon>Pseudomonadati</taxon>
        <taxon>Bacteroidota</taxon>
        <taxon>Bacteroidia</taxon>
        <taxon>Bacteroidales</taxon>
        <taxon>Barnesiellaceae</taxon>
        <taxon>Coprobacter</taxon>
    </lineage>
</organism>